<protein>
    <submittedName>
        <fullName evidence="6">AraC family transcriptional regulator</fullName>
    </submittedName>
</protein>
<dbReference type="SMART" id="SM00342">
    <property type="entry name" value="HTH_ARAC"/>
    <property type="match status" value="1"/>
</dbReference>
<dbReference type="InterPro" id="IPR018060">
    <property type="entry name" value="HTH_AraC"/>
</dbReference>
<gene>
    <name evidence="6" type="ORF">E4656_14985</name>
</gene>
<dbReference type="PANTHER" id="PTHR46796">
    <property type="entry name" value="HTH-TYPE TRANSCRIPTIONAL ACTIVATOR RHAS-RELATED"/>
    <property type="match status" value="1"/>
</dbReference>
<sequence>MDHGYHRPGSGTAAYLSTLLTWHYRSSGEPGWPVLPAGVSAFVCLGEAGGSCRFWLQSQTLSPRDFELHGNECLLAAVFFRPFMAAPVFGVPVDRLMQGPVSLSEVDSDAADQLTAALSALAAKPDAAAAGLCELVEGYLLRRIHRNRELCEIIRQAVDMILTHPEQDTLREIKDLCAVSDRRLQRLFNTYVGLSPNRFRRLCQFQQSFQQLQHGGAEDLTDLALQAGYADQSHFNRSFREFTGHSPGGYLKNGLRGLPKNRKRENNSNPRDK</sequence>
<keyword evidence="2" id="KW-0238">DNA-binding</keyword>
<evidence type="ECO:0000256" key="4">
    <source>
        <dbReference type="SAM" id="MobiDB-lite"/>
    </source>
</evidence>
<name>A0A4Z0W3K0_9GAMM</name>
<dbReference type="InterPro" id="IPR050204">
    <property type="entry name" value="AraC_XylS_family_regulators"/>
</dbReference>
<accession>A0A4Z0W3K0</accession>
<dbReference type="SUPFAM" id="SSF46689">
    <property type="entry name" value="Homeodomain-like"/>
    <property type="match status" value="1"/>
</dbReference>
<feature type="domain" description="HTH araC/xylS-type" evidence="5">
    <location>
        <begin position="155"/>
        <end position="253"/>
    </location>
</feature>
<keyword evidence="1" id="KW-0805">Transcription regulation</keyword>
<organism evidence="6 7">
    <name type="scientific">Natronospirillum operosum</name>
    <dbReference type="NCBI Taxonomy" id="2759953"/>
    <lineage>
        <taxon>Bacteria</taxon>
        <taxon>Pseudomonadati</taxon>
        <taxon>Pseudomonadota</taxon>
        <taxon>Gammaproteobacteria</taxon>
        <taxon>Oceanospirillales</taxon>
        <taxon>Natronospirillaceae</taxon>
        <taxon>Natronospirillum</taxon>
    </lineage>
</organism>
<dbReference type="EMBL" id="SRMF01000007">
    <property type="protein sequence ID" value="TGG91698.1"/>
    <property type="molecule type" value="Genomic_DNA"/>
</dbReference>
<dbReference type="OrthoDB" id="511992at2"/>
<dbReference type="RefSeq" id="WP_135484109.1">
    <property type="nucleotide sequence ID" value="NZ_SRMF01000007.1"/>
</dbReference>
<reference evidence="6 7" key="1">
    <citation type="submission" date="2019-04" db="EMBL/GenBank/DDBJ databases">
        <title>Natronospirillum operosus gen. nov., sp. nov., a haloalkaliphilic satellite isolated from decaying biomass of laboratory culture of cyanobacterium Geitlerinema sp. and proposal of Natronospirillaceae fam. nov. and Saccharospirillaceae fam. nov.</title>
        <authorList>
            <person name="Kevbrin V."/>
            <person name="Boltyanskaya Y."/>
            <person name="Koziaeva V."/>
            <person name="Grouzdev D.S."/>
            <person name="Park M."/>
            <person name="Cho J."/>
        </authorList>
    </citation>
    <scope>NUCLEOTIDE SEQUENCE [LARGE SCALE GENOMIC DNA]</scope>
    <source>
        <strain evidence="6 7">G-116</strain>
    </source>
</reference>
<keyword evidence="7" id="KW-1185">Reference proteome</keyword>
<dbReference type="GO" id="GO:0003700">
    <property type="term" value="F:DNA-binding transcription factor activity"/>
    <property type="evidence" value="ECO:0007669"/>
    <property type="project" value="InterPro"/>
</dbReference>
<dbReference type="PRINTS" id="PR00032">
    <property type="entry name" value="HTHARAC"/>
</dbReference>
<dbReference type="Gene3D" id="1.10.10.60">
    <property type="entry name" value="Homeodomain-like"/>
    <property type="match status" value="1"/>
</dbReference>
<dbReference type="Proteomes" id="UP000297475">
    <property type="component" value="Unassembled WGS sequence"/>
</dbReference>
<evidence type="ECO:0000256" key="2">
    <source>
        <dbReference type="ARBA" id="ARBA00023125"/>
    </source>
</evidence>
<evidence type="ECO:0000259" key="5">
    <source>
        <dbReference type="PROSITE" id="PS01124"/>
    </source>
</evidence>
<evidence type="ECO:0000256" key="1">
    <source>
        <dbReference type="ARBA" id="ARBA00023015"/>
    </source>
</evidence>
<comment type="caution">
    <text evidence="6">The sequence shown here is derived from an EMBL/GenBank/DDBJ whole genome shotgun (WGS) entry which is preliminary data.</text>
</comment>
<dbReference type="GO" id="GO:0043565">
    <property type="term" value="F:sequence-specific DNA binding"/>
    <property type="evidence" value="ECO:0007669"/>
    <property type="project" value="InterPro"/>
</dbReference>
<dbReference type="PROSITE" id="PS01124">
    <property type="entry name" value="HTH_ARAC_FAMILY_2"/>
    <property type="match status" value="1"/>
</dbReference>
<dbReference type="Pfam" id="PF12833">
    <property type="entry name" value="HTH_18"/>
    <property type="match status" value="1"/>
</dbReference>
<evidence type="ECO:0000256" key="3">
    <source>
        <dbReference type="ARBA" id="ARBA00023163"/>
    </source>
</evidence>
<dbReference type="InterPro" id="IPR020449">
    <property type="entry name" value="Tscrpt_reg_AraC-type_HTH"/>
</dbReference>
<dbReference type="PANTHER" id="PTHR46796:SF13">
    <property type="entry name" value="HTH-TYPE TRANSCRIPTIONAL ACTIVATOR RHAS"/>
    <property type="match status" value="1"/>
</dbReference>
<keyword evidence="3" id="KW-0804">Transcription</keyword>
<dbReference type="InterPro" id="IPR009057">
    <property type="entry name" value="Homeodomain-like_sf"/>
</dbReference>
<feature type="compositionally biased region" description="Basic and acidic residues" evidence="4">
    <location>
        <begin position="264"/>
        <end position="273"/>
    </location>
</feature>
<dbReference type="AlphaFoldDB" id="A0A4Z0W3K0"/>
<evidence type="ECO:0000313" key="6">
    <source>
        <dbReference type="EMBL" id="TGG91698.1"/>
    </source>
</evidence>
<proteinExistence type="predicted"/>
<evidence type="ECO:0000313" key="7">
    <source>
        <dbReference type="Proteomes" id="UP000297475"/>
    </source>
</evidence>
<feature type="region of interest" description="Disordered" evidence="4">
    <location>
        <begin position="246"/>
        <end position="273"/>
    </location>
</feature>